<reference evidence="10" key="1">
    <citation type="submission" date="2021-02" db="EMBL/GenBank/DDBJ databases">
        <authorList>
            <person name="Nowell W R."/>
        </authorList>
    </citation>
    <scope>NUCLEOTIDE SEQUENCE</scope>
</reference>
<keyword evidence="7" id="KW-1015">Disulfide bond</keyword>
<gene>
    <name evidence="10" type="ORF">GPM918_LOCUS1727</name>
    <name evidence="11" type="ORF">OVA965_LOCUS19026</name>
    <name evidence="12" type="ORF">SRO942_LOCUS1727</name>
    <name evidence="13" type="ORF">TMI583_LOCUS19038</name>
</gene>
<keyword evidence="4" id="KW-0560">Oxidoreductase</keyword>
<evidence type="ECO:0000256" key="3">
    <source>
        <dbReference type="ARBA" id="ARBA00022927"/>
    </source>
</evidence>
<dbReference type="Proteomes" id="UP000677228">
    <property type="component" value="Unassembled WGS sequence"/>
</dbReference>
<evidence type="ECO:0000256" key="4">
    <source>
        <dbReference type="ARBA" id="ARBA00023002"/>
    </source>
</evidence>
<dbReference type="EMBL" id="CAJOBC010000171">
    <property type="protein sequence ID" value="CAF3548997.1"/>
    <property type="molecule type" value="Genomic_DNA"/>
</dbReference>
<dbReference type="EMBL" id="CAJNOK010009658">
    <property type="protein sequence ID" value="CAF1095411.1"/>
    <property type="molecule type" value="Genomic_DNA"/>
</dbReference>
<evidence type="ECO:0000256" key="6">
    <source>
        <dbReference type="ARBA" id="ARBA00023128"/>
    </source>
</evidence>
<dbReference type="EMBL" id="CAJNOQ010000171">
    <property type="protein sequence ID" value="CAF0767352.1"/>
    <property type="molecule type" value="Genomic_DNA"/>
</dbReference>
<dbReference type="Gene3D" id="1.10.287.2900">
    <property type="match status" value="1"/>
</dbReference>
<comment type="caution">
    <text evidence="10">The sequence shown here is derived from an EMBL/GenBank/DDBJ whole genome shotgun (WGS) entry which is preliminary data.</text>
</comment>
<dbReference type="PANTHER" id="PTHR21622:SF0">
    <property type="entry name" value="COILED-COIL-HELIX-COILED-COIL-HELIX DOMAIN CONTAINING 4"/>
    <property type="match status" value="1"/>
</dbReference>
<dbReference type="EMBL" id="CAJOBA010009675">
    <property type="protein sequence ID" value="CAF3856839.1"/>
    <property type="molecule type" value="Genomic_DNA"/>
</dbReference>
<keyword evidence="6" id="KW-0496">Mitochondrion</keyword>
<sequence length="188" mass="22115">MSRITSYGKDKIIFADRDALIPREGDEYFKQQWIEVYNDSVSEGALLSNGNVEWSCPCLGTQAIGPCSGQFRNAFVCYQTSGKEPKVDYVMERWHVKMDLTEFWIMFYSIAGAECMNEFVKMQTCFTQYPKLYNKGDNIKTTKENEVAQTVMQHPEARRQRLQEEEKRRKNTDVLQNRFNPIRMLYQK</sequence>
<dbReference type="AlphaFoldDB" id="A0A813QG76"/>
<evidence type="ECO:0000256" key="8">
    <source>
        <dbReference type="ARBA" id="ARBA00023284"/>
    </source>
</evidence>
<evidence type="ECO:0000313" key="10">
    <source>
        <dbReference type="EMBL" id="CAF0767352.1"/>
    </source>
</evidence>
<proteinExistence type="predicted"/>
<evidence type="ECO:0000313" key="13">
    <source>
        <dbReference type="EMBL" id="CAF3856839.1"/>
    </source>
</evidence>
<protein>
    <recommendedName>
        <fullName evidence="15">Mitochondrial intermembrane space import and assembly protein 40</fullName>
    </recommendedName>
</protein>
<keyword evidence="3" id="KW-0653">Protein transport</keyword>
<dbReference type="Proteomes" id="UP000682733">
    <property type="component" value="Unassembled WGS sequence"/>
</dbReference>
<keyword evidence="14" id="KW-1185">Reference proteome</keyword>
<dbReference type="GO" id="GO:0015035">
    <property type="term" value="F:protein-disulfide reductase activity"/>
    <property type="evidence" value="ECO:0007669"/>
    <property type="project" value="InterPro"/>
</dbReference>
<evidence type="ECO:0000313" key="14">
    <source>
        <dbReference type="Proteomes" id="UP000663829"/>
    </source>
</evidence>
<feature type="region of interest" description="Disordered" evidence="9">
    <location>
        <begin position="153"/>
        <end position="172"/>
    </location>
</feature>
<dbReference type="PANTHER" id="PTHR21622">
    <property type="entry name" value="COILED-COIL-HELIX-COILED-COIL-HELIX DOMAIN CONTAINING 4"/>
    <property type="match status" value="1"/>
</dbReference>
<evidence type="ECO:0000256" key="5">
    <source>
        <dbReference type="ARBA" id="ARBA00023010"/>
    </source>
</evidence>
<keyword evidence="2" id="KW-0813">Transport</keyword>
<evidence type="ECO:0000256" key="9">
    <source>
        <dbReference type="SAM" id="MobiDB-lite"/>
    </source>
</evidence>
<comment type="subcellular location">
    <subcellularLocation>
        <location evidence="1">Mitochondrion</location>
    </subcellularLocation>
</comment>
<evidence type="ECO:0000256" key="2">
    <source>
        <dbReference type="ARBA" id="ARBA00022448"/>
    </source>
</evidence>
<dbReference type="Proteomes" id="UP000681722">
    <property type="component" value="Unassembled WGS sequence"/>
</dbReference>
<evidence type="ECO:0000256" key="1">
    <source>
        <dbReference type="ARBA" id="ARBA00004173"/>
    </source>
</evidence>
<dbReference type="OrthoDB" id="7481291at2759"/>
<feature type="compositionally biased region" description="Basic and acidic residues" evidence="9">
    <location>
        <begin position="155"/>
        <end position="172"/>
    </location>
</feature>
<dbReference type="Proteomes" id="UP000663829">
    <property type="component" value="Unassembled WGS sequence"/>
</dbReference>
<evidence type="ECO:0000313" key="12">
    <source>
        <dbReference type="EMBL" id="CAF3548997.1"/>
    </source>
</evidence>
<dbReference type="GO" id="GO:0045041">
    <property type="term" value="P:protein import into mitochondrial intermembrane space"/>
    <property type="evidence" value="ECO:0007669"/>
    <property type="project" value="InterPro"/>
</dbReference>
<name>A0A813QG76_9BILA</name>
<evidence type="ECO:0000313" key="11">
    <source>
        <dbReference type="EMBL" id="CAF1095411.1"/>
    </source>
</evidence>
<evidence type="ECO:0008006" key="15">
    <source>
        <dbReference type="Google" id="ProtNLM"/>
    </source>
</evidence>
<organism evidence="10 14">
    <name type="scientific">Didymodactylos carnosus</name>
    <dbReference type="NCBI Taxonomy" id="1234261"/>
    <lineage>
        <taxon>Eukaryota</taxon>
        <taxon>Metazoa</taxon>
        <taxon>Spiralia</taxon>
        <taxon>Gnathifera</taxon>
        <taxon>Rotifera</taxon>
        <taxon>Eurotatoria</taxon>
        <taxon>Bdelloidea</taxon>
        <taxon>Philodinida</taxon>
        <taxon>Philodinidae</taxon>
        <taxon>Didymodactylos</taxon>
    </lineage>
</organism>
<accession>A0A813QG76</accession>
<dbReference type="GO" id="GO:0005758">
    <property type="term" value="C:mitochondrial intermembrane space"/>
    <property type="evidence" value="ECO:0007669"/>
    <property type="project" value="TreeGrafter"/>
</dbReference>
<dbReference type="InterPro" id="IPR039289">
    <property type="entry name" value="CHCHD4"/>
</dbReference>
<keyword evidence="8" id="KW-0676">Redox-active center</keyword>
<keyword evidence="5" id="KW-0811">Translocation</keyword>
<evidence type="ECO:0000256" key="7">
    <source>
        <dbReference type="ARBA" id="ARBA00023157"/>
    </source>
</evidence>